<dbReference type="KEGG" id="psco:LY89DRAFT_502079"/>
<reference evidence="3 4" key="1">
    <citation type="submission" date="2015-10" db="EMBL/GenBank/DDBJ databases">
        <title>Full genome of DAOMC 229536 Phialocephala scopiformis, a fungal endophyte of spruce producing the potent anti-insectan compound rugulosin.</title>
        <authorList>
            <consortium name="DOE Joint Genome Institute"/>
            <person name="Walker A.K."/>
            <person name="Frasz S.L."/>
            <person name="Seifert K.A."/>
            <person name="Miller J.D."/>
            <person name="Mondo S.J."/>
            <person name="Labutti K."/>
            <person name="Lipzen A."/>
            <person name="Dockter R."/>
            <person name="Kennedy M."/>
            <person name="Grigoriev I.V."/>
            <person name="Spatafora J.W."/>
        </authorList>
    </citation>
    <scope>NUCLEOTIDE SEQUENCE [LARGE SCALE GENOMIC DNA]</scope>
    <source>
        <strain evidence="3 4">CBS 120377</strain>
    </source>
</reference>
<accession>A0A194XER3</accession>
<keyword evidence="2" id="KW-0472">Membrane</keyword>
<dbReference type="GeneID" id="28817698"/>
<dbReference type="Proteomes" id="UP000070700">
    <property type="component" value="Unassembled WGS sequence"/>
</dbReference>
<dbReference type="EMBL" id="KQ947412">
    <property type="protein sequence ID" value="KUJ18680.1"/>
    <property type="molecule type" value="Genomic_DNA"/>
</dbReference>
<keyword evidence="2" id="KW-1133">Transmembrane helix</keyword>
<feature type="transmembrane region" description="Helical" evidence="2">
    <location>
        <begin position="106"/>
        <end position="132"/>
    </location>
</feature>
<dbReference type="RefSeq" id="XP_018073035.1">
    <property type="nucleotide sequence ID" value="XM_018207972.1"/>
</dbReference>
<keyword evidence="2" id="KW-0812">Transmembrane</keyword>
<evidence type="ECO:0000313" key="4">
    <source>
        <dbReference type="Proteomes" id="UP000070700"/>
    </source>
</evidence>
<keyword evidence="4" id="KW-1185">Reference proteome</keyword>
<feature type="compositionally biased region" description="Basic and acidic residues" evidence="1">
    <location>
        <begin position="7"/>
        <end position="16"/>
    </location>
</feature>
<name>A0A194XER3_MOLSC</name>
<sequence>MHVKIAGTDEKGEKSLDLPSSPSRTNDSRKHRERCSKKVLQYHPDTTSYSYKNCLLFCLLISVFSSSSHLSPHHPSINNTNLYSTSQHQYTQTINSLHCISFPPLLYLRICLFFLPIHSPASIFLFSFPLILHSKVKDARPNCNFNAKARKQRNPNARRSQGLRRRCIGGSSYKESKVVRFEEC</sequence>
<evidence type="ECO:0000313" key="3">
    <source>
        <dbReference type="EMBL" id="KUJ18680.1"/>
    </source>
</evidence>
<evidence type="ECO:0000256" key="2">
    <source>
        <dbReference type="SAM" id="Phobius"/>
    </source>
</evidence>
<feature type="region of interest" description="Disordered" evidence="1">
    <location>
        <begin position="1"/>
        <end position="33"/>
    </location>
</feature>
<dbReference type="InParanoid" id="A0A194XER3"/>
<gene>
    <name evidence="3" type="ORF">LY89DRAFT_502079</name>
</gene>
<dbReference type="AlphaFoldDB" id="A0A194XER3"/>
<proteinExistence type="predicted"/>
<protein>
    <submittedName>
        <fullName evidence="3">Uncharacterized protein</fullName>
    </submittedName>
</protein>
<evidence type="ECO:0000256" key="1">
    <source>
        <dbReference type="SAM" id="MobiDB-lite"/>
    </source>
</evidence>
<organism evidence="3 4">
    <name type="scientific">Mollisia scopiformis</name>
    <name type="common">Conifer needle endophyte fungus</name>
    <name type="synonym">Phialocephala scopiformis</name>
    <dbReference type="NCBI Taxonomy" id="149040"/>
    <lineage>
        <taxon>Eukaryota</taxon>
        <taxon>Fungi</taxon>
        <taxon>Dikarya</taxon>
        <taxon>Ascomycota</taxon>
        <taxon>Pezizomycotina</taxon>
        <taxon>Leotiomycetes</taxon>
        <taxon>Helotiales</taxon>
        <taxon>Mollisiaceae</taxon>
        <taxon>Mollisia</taxon>
    </lineage>
</organism>